<evidence type="ECO:0000256" key="5">
    <source>
        <dbReference type="ARBA" id="ARBA00023136"/>
    </source>
</evidence>
<dbReference type="PROSITE" id="PS50850">
    <property type="entry name" value="MFS"/>
    <property type="match status" value="1"/>
</dbReference>
<dbReference type="Gene3D" id="1.20.1250.20">
    <property type="entry name" value="MFS general substrate transporter like domains"/>
    <property type="match status" value="1"/>
</dbReference>
<evidence type="ECO:0000256" key="1">
    <source>
        <dbReference type="ARBA" id="ARBA00004141"/>
    </source>
</evidence>
<dbReference type="GO" id="GO:0016020">
    <property type="term" value="C:membrane"/>
    <property type="evidence" value="ECO:0007669"/>
    <property type="project" value="UniProtKB-SubCell"/>
</dbReference>
<evidence type="ECO:0000256" key="4">
    <source>
        <dbReference type="ARBA" id="ARBA00022989"/>
    </source>
</evidence>
<keyword evidence="9" id="KW-1185">Reference proteome</keyword>
<feature type="transmembrane region" description="Helical" evidence="6">
    <location>
        <begin position="145"/>
        <end position="168"/>
    </location>
</feature>
<dbReference type="Gene3D" id="1.20.1720.10">
    <property type="entry name" value="Multidrug resistance protein D"/>
    <property type="match status" value="1"/>
</dbReference>
<feature type="domain" description="Major facilitator superfamily (MFS) profile" evidence="7">
    <location>
        <begin position="21"/>
        <end position="484"/>
    </location>
</feature>
<feature type="transmembrane region" description="Helical" evidence="6">
    <location>
        <begin position="456"/>
        <end position="478"/>
    </location>
</feature>
<dbReference type="PRINTS" id="PR01036">
    <property type="entry name" value="TCRTETB"/>
</dbReference>
<feature type="transmembrane region" description="Helical" evidence="6">
    <location>
        <begin position="232"/>
        <end position="256"/>
    </location>
</feature>
<dbReference type="InterPro" id="IPR036259">
    <property type="entry name" value="MFS_trans_sf"/>
</dbReference>
<evidence type="ECO:0000259" key="7">
    <source>
        <dbReference type="PROSITE" id="PS50850"/>
    </source>
</evidence>
<evidence type="ECO:0000256" key="3">
    <source>
        <dbReference type="ARBA" id="ARBA00022692"/>
    </source>
</evidence>
<feature type="transmembrane region" description="Helical" evidence="6">
    <location>
        <begin position="112"/>
        <end position="133"/>
    </location>
</feature>
<dbReference type="PANTHER" id="PTHR42718:SF9">
    <property type="entry name" value="MAJOR FACILITATOR SUPERFAMILY MULTIDRUG TRANSPORTER MFSC"/>
    <property type="match status" value="1"/>
</dbReference>
<feature type="transmembrane region" description="Helical" evidence="6">
    <location>
        <begin position="277"/>
        <end position="298"/>
    </location>
</feature>
<feature type="transmembrane region" description="Helical" evidence="6">
    <location>
        <begin position="405"/>
        <end position="425"/>
    </location>
</feature>
<dbReference type="InterPro" id="IPR011701">
    <property type="entry name" value="MFS"/>
</dbReference>
<feature type="transmembrane region" description="Helical" evidence="6">
    <location>
        <begin position="56"/>
        <end position="75"/>
    </location>
</feature>
<dbReference type="GO" id="GO:0022857">
    <property type="term" value="F:transmembrane transporter activity"/>
    <property type="evidence" value="ECO:0007669"/>
    <property type="project" value="InterPro"/>
</dbReference>
<dbReference type="PATRIC" id="fig|129848.4.peg.797"/>
<gene>
    <name evidence="8" type="primary">efpA</name>
    <name evidence="8" type="ORF">MCBB_0794</name>
</gene>
<dbReference type="KEGG" id="mcub:MCBB_0794"/>
<name>A0A1D3L1P3_9EURY</name>
<protein>
    <submittedName>
        <fullName evidence="8">Putative MFS-type transporter EfpA</fullName>
    </submittedName>
</protein>
<dbReference type="Pfam" id="PF07690">
    <property type="entry name" value="MFS_1"/>
    <property type="match status" value="1"/>
</dbReference>
<keyword evidence="3 6" id="KW-0812">Transmembrane</keyword>
<evidence type="ECO:0000313" key="8">
    <source>
        <dbReference type="EMBL" id="SCG85360.1"/>
    </source>
</evidence>
<dbReference type="SUPFAM" id="SSF103473">
    <property type="entry name" value="MFS general substrate transporter"/>
    <property type="match status" value="1"/>
</dbReference>
<dbReference type="Proteomes" id="UP000094707">
    <property type="component" value="Chromosome I"/>
</dbReference>
<dbReference type="InterPro" id="IPR020846">
    <property type="entry name" value="MFS_dom"/>
</dbReference>
<comment type="subcellular location">
    <subcellularLocation>
        <location evidence="1">Membrane</location>
        <topology evidence="1">Multi-pass membrane protein</topology>
    </subcellularLocation>
</comment>
<keyword evidence="5 6" id="KW-0472">Membrane</keyword>
<feature type="transmembrane region" description="Helical" evidence="6">
    <location>
        <begin position="87"/>
        <end position="106"/>
    </location>
</feature>
<feature type="transmembrane region" description="Helical" evidence="6">
    <location>
        <begin position="310"/>
        <end position="328"/>
    </location>
</feature>
<feature type="transmembrane region" description="Helical" evidence="6">
    <location>
        <begin position="20"/>
        <end position="44"/>
    </location>
</feature>
<feature type="transmembrane region" description="Helical" evidence="6">
    <location>
        <begin position="207"/>
        <end position="226"/>
    </location>
</feature>
<evidence type="ECO:0000313" key="9">
    <source>
        <dbReference type="Proteomes" id="UP000094707"/>
    </source>
</evidence>
<feature type="transmembrane region" description="Helical" evidence="6">
    <location>
        <begin position="174"/>
        <end position="195"/>
    </location>
</feature>
<proteinExistence type="predicted"/>
<organism evidence="8 9">
    <name type="scientific">Methanobacterium congolense</name>
    <dbReference type="NCBI Taxonomy" id="118062"/>
    <lineage>
        <taxon>Archaea</taxon>
        <taxon>Methanobacteriati</taxon>
        <taxon>Methanobacteriota</taxon>
        <taxon>Methanomada group</taxon>
        <taxon>Methanobacteria</taxon>
        <taxon>Methanobacteriales</taxon>
        <taxon>Methanobacteriaceae</taxon>
        <taxon>Methanobacterium</taxon>
    </lineage>
</organism>
<reference evidence="8 9" key="1">
    <citation type="submission" date="2016-08" db="EMBL/GenBank/DDBJ databases">
        <authorList>
            <person name="Seilhamer J.J."/>
        </authorList>
    </citation>
    <scope>NUCLEOTIDE SEQUENCE [LARGE SCALE GENOMIC DNA]</scope>
    <source>
        <strain evidence="8">Buetzberg</strain>
    </source>
</reference>
<dbReference type="CDD" id="cd17321">
    <property type="entry name" value="MFS_MMR_MDR_like"/>
    <property type="match status" value="1"/>
</dbReference>
<accession>A0A1D3L1P3</accession>
<dbReference type="EMBL" id="LT607756">
    <property type="protein sequence ID" value="SCG85360.1"/>
    <property type="molecule type" value="Genomic_DNA"/>
</dbReference>
<dbReference type="PANTHER" id="PTHR42718">
    <property type="entry name" value="MAJOR FACILITATOR SUPERFAMILY MULTIDRUG TRANSPORTER MFSC"/>
    <property type="match status" value="1"/>
</dbReference>
<dbReference type="AlphaFoldDB" id="A0A1D3L1P3"/>
<sequence>MDTMDHNDKLDRNSKTIARLTILTLALPMFIWSFSAGIVTISLPTISQYLDVGTGLVSWVVVAHLIILISFLLIFGRLGDYVGYKTVFLCGIILFTVGSYFCGISLDIFQLIASRVLQGVGSAMMLSMTPALVSTNFKHHKRGWAFGYISLATTLALALGYGAGGIIISHLGWHWIFFSTVPMGIFAAYMVQTVLPPGEIVKNRPKFDLTGSILIFITIVNFTLALELGKTLGWTSLIIMGMIALSVVLAVTFFVWESRQTCPLFDVSLLKNLKLTFSIAAAFLISTVLTGTIFLIPFFLELVMGYSTDFTGLLILAPTLLILFASPISGRISDMFSSRIPTIIAGMSMIVALVLFTLFNPTVGILFIFIALAVRSLSEGIFSPANTKQVMSHSDTGKMGSVSSLLNTGKYLGLVMGVVLFETVFEATIKTSSSNIEGITSTGAFQMSAPVNTLLAGFHSAFIMGVGMSIMILIFILLSSEKTHNP</sequence>
<keyword evidence="2" id="KW-0813">Transport</keyword>
<evidence type="ECO:0000256" key="2">
    <source>
        <dbReference type="ARBA" id="ARBA00022448"/>
    </source>
</evidence>
<evidence type="ECO:0000256" key="6">
    <source>
        <dbReference type="SAM" id="Phobius"/>
    </source>
</evidence>
<dbReference type="STRING" id="118062.MCBB_0794"/>
<keyword evidence="4 6" id="KW-1133">Transmembrane helix</keyword>